<protein>
    <submittedName>
        <fullName evidence="2">Uncharacterized protein</fullName>
    </submittedName>
</protein>
<accession>A0A426Z8I1</accession>
<proteinExistence type="predicted"/>
<evidence type="ECO:0000313" key="3">
    <source>
        <dbReference type="Proteomes" id="UP000287651"/>
    </source>
</evidence>
<sequence>MRPQQSTEDKARCPEAVVVKGPKARGPQSIEALSDRGGTIDRSSRVLSPQGAEGPPATSSRDNATRCGPSGGPEGFIHGAIPTRDSGKLGPSSVDGLTSRTMVPSDGVVGARRGMPRLGQVETPEK</sequence>
<gene>
    <name evidence="2" type="ORF">B296_00026160</name>
</gene>
<reference evidence="2 3" key="1">
    <citation type="journal article" date="2014" name="Agronomy (Basel)">
        <title>A Draft Genome Sequence for Ensete ventricosum, the Drought-Tolerant Tree Against Hunger.</title>
        <authorList>
            <person name="Harrison J."/>
            <person name="Moore K.A."/>
            <person name="Paszkiewicz K."/>
            <person name="Jones T."/>
            <person name="Grant M."/>
            <person name="Ambacheew D."/>
            <person name="Muzemil S."/>
            <person name="Studholme D.J."/>
        </authorList>
    </citation>
    <scope>NUCLEOTIDE SEQUENCE [LARGE SCALE GENOMIC DNA]</scope>
</reference>
<dbReference type="Proteomes" id="UP000287651">
    <property type="component" value="Unassembled WGS sequence"/>
</dbReference>
<evidence type="ECO:0000256" key="1">
    <source>
        <dbReference type="SAM" id="MobiDB-lite"/>
    </source>
</evidence>
<feature type="region of interest" description="Disordered" evidence="1">
    <location>
        <begin position="1"/>
        <end position="126"/>
    </location>
</feature>
<organism evidence="2 3">
    <name type="scientific">Ensete ventricosum</name>
    <name type="common">Abyssinian banana</name>
    <name type="synonym">Musa ensete</name>
    <dbReference type="NCBI Taxonomy" id="4639"/>
    <lineage>
        <taxon>Eukaryota</taxon>
        <taxon>Viridiplantae</taxon>
        <taxon>Streptophyta</taxon>
        <taxon>Embryophyta</taxon>
        <taxon>Tracheophyta</taxon>
        <taxon>Spermatophyta</taxon>
        <taxon>Magnoliopsida</taxon>
        <taxon>Liliopsida</taxon>
        <taxon>Zingiberales</taxon>
        <taxon>Musaceae</taxon>
        <taxon>Ensete</taxon>
    </lineage>
</organism>
<name>A0A426Z8I1_ENSVE</name>
<evidence type="ECO:0000313" key="2">
    <source>
        <dbReference type="EMBL" id="RRT60314.1"/>
    </source>
</evidence>
<dbReference type="EMBL" id="AMZH03007848">
    <property type="protein sequence ID" value="RRT60314.1"/>
    <property type="molecule type" value="Genomic_DNA"/>
</dbReference>
<dbReference type="AlphaFoldDB" id="A0A426Z8I1"/>
<comment type="caution">
    <text evidence="2">The sequence shown here is derived from an EMBL/GenBank/DDBJ whole genome shotgun (WGS) entry which is preliminary data.</text>
</comment>